<dbReference type="Pfam" id="PF00534">
    <property type="entry name" value="Glycos_transf_1"/>
    <property type="match status" value="1"/>
</dbReference>
<dbReference type="Proteomes" id="UP001200145">
    <property type="component" value="Unassembled WGS sequence"/>
</dbReference>
<proteinExistence type="predicted"/>
<dbReference type="EMBL" id="JAKEVY010000002">
    <property type="protein sequence ID" value="MCF1714968.1"/>
    <property type="molecule type" value="Genomic_DNA"/>
</dbReference>
<dbReference type="InterPro" id="IPR001296">
    <property type="entry name" value="Glyco_trans_1"/>
</dbReference>
<dbReference type="PANTHER" id="PTHR46401:SF2">
    <property type="entry name" value="GLYCOSYLTRANSFERASE WBBK-RELATED"/>
    <property type="match status" value="1"/>
</dbReference>
<protein>
    <submittedName>
        <fullName evidence="3">Glycosyltransferase family 4 protein</fullName>
    </submittedName>
</protein>
<gene>
    <name evidence="3" type="ORF">L0U88_10055</name>
</gene>
<keyword evidence="1" id="KW-0808">Transferase</keyword>
<evidence type="ECO:0000313" key="4">
    <source>
        <dbReference type="Proteomes" id="UP001200145"/>
    </source>
</evidence>
<evidence type="ECO:0000259" key="2">
    <source>
        <dbReference type="Pfam" id="PF00534"/>
    </source>
</evidence>
<reference evidence="3 4" key="1">
    <citation type="submission" date="2022-01" db="EMBL/GenBank/DDBJ databases">
        <title>Flavihumibacter sp. nov., isolated from sediment of a river.</title>
        <authorList>
            <person name="Liu H."/>
        </authorList>
    </citation>
    <scope>NUCLEOTIDE SEQUENCE [LARGE SCALE GENOMIC DNA]</scope>
    <source>
        <strain evidence="3 4">RY-1</strain>
    </source>
</reference>
<organism evidence="3 4">
    <name type="scientific">Flavihumibacter fluminis</name>
    <dbReference type="NCBI Taxonomy" id="2909236"/>
    <lineage>
        <taxon>Bacteria</taxon>
        <taxon>Pseudomonadati</taxon>
        <taxon>Bacteroidota</taxon>
        <taxon>Chitinophagia</taxon>
        <taxon>Chitinophagales</taxon>
        <taxon>Chitinophagaceae</taxon>
        <taxon>Flavihumibacter</taxon>
    </lineage>
</organism>
<dbReference type="CDD" id="cd03801">
    <property type="entry name" value="GT4_PimA-like"/>
    <property type="match status" value="1"/>
</dbReference>
<evidence type="ECO:0000313" key="3">
    <source>
        <dbReference type="EMBL" id="MCF1714968.1"/>
    </source>
</evidence>
<accession>A0ABS9BIW6</accession>
<feature type="domain" description="Glycosyl transferase family 1" evidence="2">
    <location>
        <begin position="197"/>
        <end position="349"/>
    </location>
</feature>
<sequence length="378" mass="42211">MRLSYITTYDARDVNNWSGLGYYISKALTDQGNTLDYIGNLNRKLTASTLLNAFYYRKLLKKGYPLDRDLAVVKAYADQIRKRINTDTDVLFSPGSIPMALLEHSKPKAFYTDSTFAGILGFYKDFSNLSAKSIRDGNYLEQKALDTADLAIYSSEWAAASAIKDYHTDPAKVKVVPFGANLEGTPAYEEIRSIIRKRPETECNLLFLGVDWERKGGNLALEIAADLNKRGLKTILHIVGIDKFPLDTQPSYVRLHGRITKNSASGNKKIRELLEDSHFLVLPTIADCTPIVFSEANSFGLPCISTTVGGIPTIIKNGQNGQLFTLTDTPGRYADYIESLLANNAQYEELCLASYHEFASRLNWNTAAKTITQFLRQL</sequence>
<name>A0ABS9BIW6_9BACT</name>
<keyword evidence="4" id="KW-1185">Reference proteome</keyword>
<comment type="caution">
    <text evidence="3">The sequence shown here is derived from an EMBL/GenBank/DDBJ whole genome shotgun (WGS) entry which is preliminary data.</text>
</comment>
<dbReference type="SUPFAM" id="SSF53756">
    <property type="entry name" value="UDP-Glycosyltransferase/glycogen phosphorylase"/>
    <property type="match status" value="1"/>
</dbReference>
<dbReference type="PANTHER" id="PTHR46401">
    <property type="entry name" value="GLYCOSYLTRANSFERASE WBBK-RELATED"/>
    <property type="match status" value="1"/>
</dbReference>
<dbReference type="Gene3D" id="3.40.50.2000">
    <property type="entry name" value="Glycogen Phosphorylase B"/>
    <property type="match status" value="2"/>
</dbReference>
<evidence type="ECO:0000256" key="1">
    <source>
        <dbReference type="ARBA" id="ARBA00022679"/>
    </source>
</evidence>
<dbReference type="RefSeq" id="WP_234865919.1">
    <property type="nucleotide sequence ID" value="NZ_JAKEVY010000002.1"/>
</dbReference>